<dbReference type="Pfam" id="PF00698">
    <property type="entry name" value="Acyl_transf_1"/>
    <property type="match status" value="1"/>
</dbReference>
<accession>A0A6G1GLM4</accession>
<dbReference type="GO" id="GO:0004312">
    <property type="term" value="F:fatty acid synthase activity"/>
    <property type="evidence" value="ECO:0007669"/>
    <property type="project" value="TreeGrafter"/>
</dbReference>
<dbReference type="SUPFAM" id="SSF53335">
    <property type="entry name" value="S-adenosyl-L-methionine-dependent methyltransferases"/>
    <property type="match status" value="1"/>
</dbReference>
<dbReference type="Pfam" id="PF14765">
    <property type="entry name" value="PS-DH"/>
    <property type="match status" value="1"/>
</dbReference>
<dbReference type="GO" id="GO:0031177">
    <property type="term" value="F:phosphopantetheine binding"/>
    <property type="evidence" value="ECO:0007669"/>
    <property type="project" value="InterPro"/>
</dbReference>
<feature type="domain" description="PKS/mFAS DH" evidence="11">
    <location>
        <begin position="990"/>
        <end position="1313"/>
    </location>
</feature>
<dbReference type="InterPro" id="IPR049552">
    <property type="entry name" value="PKS_DH_N"/>
</dbReference>
<dbReference type="GO" id="GO:0044550">
    <property type="term" value="P:secondary metabolite biosynthetic process"/>
    <property type="evidence" value="ECO:0007669"/>
    <property type="project" value="TreeGrafter"/>
</dbReference>
<dbReference type="CDD" id="cd02440">
    <property type="entry name" value="AdoMet_MTases"/>
    <property type="match status" value="1"/>
</dbReference>
<keyword evidence="4" id="KW-0521">NADP</keyword>
<feature type="active site" description="Proton acceptor; for dehydratase activity" evidence="8">
    <location>
        <position position="1022"/>
    </location>
</feature>
<dbReference type="Pfam" id="PF08659">
    <property type="entry name" value="KR"/>
    <property type="match status" value="1"/>
</dbReference>
<dbReference type="InterPro" id="IPR042104">
    <property type="entry name" value="PKS_dehydratase_sf"/>
</dbReference>
<dbReference type="InterPro" id="IPR014031">
    <property type="entry name" value="Ketoacyl_synth_C"/>
</dbReference>
<evidence type="ECO:0000256" key="6">
    <source>
        <dbReference type="ARBA" id="ARBA00023268"/>
    </source>
</evidence>
<dbReference type="InterPro" id="IPR013968">
    <property type="entry name" value="PKS_KR"/>
</dbReference>
<keyword evidence="5" id="KW-0560">Oxidoreductase</keyword>
<dbReference type="InterPro" id="IPR057326">
    <property type="entry name" value="KR_dom"/>
</dbReference>
<dbReference type="SUPFAM" id="SSF47336">
    <property type="entry name" value="ACP-like"/>
    <property type="match status" value="1"/>
</dbReference>
<dbReference type="InterPro" id="IPR036736">
    <property type="entry name" value="ACP-like_sf"/>
</dbReference>
<dbReference type="PANTHER" id="PTHR43775:SF29">
    <property type="entry name" value="ASPERFURANONE POLYKETIDE SYNTHASE AFOG-RELATED"/>
    <property type="match status" value="1"/>
</dbReference>
<dbReference type="Gene3D" id="3.40.366.10">
    <property type="entry name" value="Malonyl-Coenzyme A Acyl Carrier Protein, domain 2"/>
    <property type="match status" value="1"/>
</dbReference>
<feature type="active site" description="Proton donor; for dehydratase activity" evidence="8">
    <location>
        <position position="1222"/>
    </location>
</feature>
<dbReference type="InterPro" id="IPR016036">
    <property type="entry name" value="Malonyl_transacylase_ACP-bd"/>
</dbReference>
<dbReference type="SMART" id="SM00827">
    <property type="entry name" value="PKS_AT"/>
    <property type="match status" value="1"/>
</dbReference>
<dbReference type="Pfam" id="PF22621">
    <property type="entry name" value="CurL-like_PKS_C"/>
    <property type="match status" value="1"/>
</dbReference>
<dbReference type="SUPFAM" id="SSF50129">
    <property type="entry name" value="GroES-like"/>
    <property type="match status" value="1"/>
</dbReference>
<dbReference type="Pfam" id="PF16197">
    <property type="entry name" value="KAsynt_C_assoc"/>
    <property type="match status" value="1"/>
</dbReference>
<evidence type="ECO:0000259" key="10">
    <source>
        <dbReference type="PROSITE" id="PS52004"/>
    </source>
</evidence>
<dbReference type="InterPro" id="IPR009081">
    <property type="entry name" value="PP-bd_ACP"/>
</dbReference>
<evidence type="ECO:0000256" key="5">
    <source>
        <dbReference type="ARBA" id="ARBA00023002"/>
    </source>
</evidence>
<evidence type="ECO:0000256" key="2">
    <source>
        <dbReference type="ARBA" id="ARBA00022553"/>
    </source>
</evidence>
<dbReference type="PROSITE" id="PS52019">
    <property type="entry name" value="PKS_MFAS_DH"/>
    <property type="match status" value="1"/>
</dbReference>
<dbReference type="SUPFAM" id="SSF55048">
    <property type="entry name" value="Probable ACP-binding domain of malonyl-CoA ACP transacylase"/>
    <property type="match status" value="1"/>
</dbReference>
<dbReference type="PANTHER" id="PTHR43775">
    <property type="entry name" value="FATTY ACID SYNTHASE"/>
    <property type="match status" value="1"/>
</dbReference>
<dbReference type="InterPro" id="IPR032821">
    <property type="entry name" value="PKS_assoc"/>
</dbReference>
<dbReference type="SMART" id="SM00822">
    <property type="entry name" value="PKS_KR"/>
    <property type="match status" value="1"/>
</dbReference>
<dbReference type="Gene3D" id="3.40.50.720">
    <property type="entry name" value="NAD(P)-binding Rossmann-like Domain"/>
    <property type="match status" value="2"/>
</dbReference>
<keyword evidence="2" id="KW-0597">Phosphoprotein</keyword>
<protein>
    <submittedName>
        <fullName evidence="12">Uncharacterized protein</fullName>
    </submittedName>
</protein>
<dbReference type="InterPro" id="IPR036291">
    <property type="entry name" value="NAD(P)-bd_dom_sf"/>
</dbReference>
<evidence type="ECO:0000259" key="9">
    <source>
        <dbReference type="PROSITE" id="PS50075"/>
    </source>
</evidence>
<dbReference type="InterPro" id="IPR014043">
    <property type="entry name" value="Acyl_transferase_dom"/>
</dbReference>
<dbReference type="Pfam" id="PF08242">
    <property type="entry name" value="Methyltransf_12"/>
    <property type="match status" value="1"/>
</dbReference>
<dbReference type="InterPro" id="IPR020841">
    <property type="entry name" value="PKS_Beta-ketoAc_synthase_dom"/>
</dbReference>
<dbReference type="Pfam" id="PF00109">
    <property type="entry name" value="ketoacyl-synt"/>
    <property type="match status" value="1"/>
</dbReference>
<reference evidence="12" key="1">
    <citation type="journal article" date="2020" name="Stud. Mycol.">
        <title>101 Dothideomycetes genomes: a test case for predicting lifestyles and emergence of pathogens.</title>
        <authorList>
            <person name="Haridas S."/>
            <person name="Albert R."/>
            <person name="Binder M."/>
            <person name="Bloem J."/>
            <person name="Labutti K."/>
            <person name="Salamov A."/>
            <person name="Andreopoulos B."/>
            <person name="Baker S."/>
            <person name="Barry K."/>
            <person name="Bills G."/>
            <person name="Bluhm B."/>
            <person name="Cannon C."/>
            <person name="Castanera R."/>
            <person name="Culley D."/>
            <person name="Daum C."/>
            <person name="Ezra D."/>
            <person name="Gonzalez J."/>
            <person name="Henrissat B."/>
            <person name="Kuo A."/>
            <person name="Liang C."/>
            <person name="Lipzen A."/>
            <person name="Lutzoni F."/>
            <person name="Magnuson J."/>
            <person name="Mondo S."/>
            <person name="Nolan M."/>
            <person name="Ohm R."/>
            <person name="Pangilinan J."/>
            <person name="Park H.-J."/>
            <person name="Ramirez L."/>
            <person name="Alfaro M."/>
            <person name="Sun H."/>
            <person name="Tritt A."/>
            <person name="Yoshinaga Y."/>
            <person name="Zwiers L.-H."/>
            <person name="Turgeon B."/>
            <person name="Goodwin S."/>
            <person name="Spatafora J."/>
            <person name="Crous P."/>
            <person name="Grigoriev I."/>
        </authorList>
    </citation>
    <scope>NUCLEOTIDE SEQUENCE</scope>
    <source>
        <strain evidence="12">CBS 113979</strain>
    </source>
</reference>
<evidence type="ECO:0000256" key="7">
    <source>
        <dbReference type="ARBA" id="ARBA00023315"/>
    </source>
</evidence>
<dbReference type="InterPro" id="IPR013154">
    <property type="entry name" value="ADH-like_N"/>
</dbReference>
<dbReference type="Gene3D" id="3.40.50.150">
    <property type="entry name" value="Vaccinia Virus protein VP39"/>
    <property type="match status" value="1"/>
</dbReference>
<dbReference type="SUPFAM" id="SSF51735">
    <property type="entry name" value="NAD(P)-binding Rossmann-fold domains"/>
    <property type="match status" value="2"/>
</dbReference>
<dbReference type="Pfam" id="PF13602">
    <property type="entry name" value="ADH_zinc_N_2"/>
    <property type="match status" value="1"/>
</dbReference>
<dbReference type="Pfam" id="PF02801">
    <property type="entry name" value="Ketoacyl-synt_C"/>
    <property type="match status" value="1"/>
</dbReference>
<dbReference type="InterPro" id="IPR013217">
    <property type="entry name" value="Methyltransf_12"/>
</dbReference>
<dbReference type="GO" id="GO:1901336">
    <property type="term" value="P:lactone biosynthetic process"/>
    <property type="evidence" value="ECO:0007669"/>
    <property type="project" value="UniProtKB-ARBA"/>
</dbReference>
<dbReference type="SMART" id="SM00826">
    <property type="entry name" value="PKS_DH"/>
    <property type="match status" value="1"/>
</dbReference>
<dbReference type="PROSITE" id="PS52004">
    <property type="entry name" value="KS3_2"/>
    <property type="match status" value="1"/>
</dbReference>
<name>A0A6G1GLM4_9PEZI</name>
<dbReference type="InterPro" id="IPR050091">
    <property type="entry name" value="PKS_NRPS_Biosynth_Enz"/>
</dbReference>
<dbReference type="InterPro" id="IPR001227">
    <property type="entry name" value="Ac_transferase_dom_sf"/>
</dbReference>
<dbReference type="InterPro" id="IPR020843">
    <property type="entry name" value="ER"/>
</dbReference>
<gene>
    <name evidence="12" type="ORF">K402DRAFT_425261</name>
</gene>
<dbReference type="Gene3D" id="3.30.70.3290">
    <property type="match status" value="1"/>
</dbReference>
<organism evidence="12 13">
    <name type="scientific">Aulographum hederae CBS 113979</name>
    <dbReference type="NCBI Taxonomy" id="1176131"/>
    <lineage>
        <taxon>Eukaryota</taxon>
        <taxon>Fungi</taxon>
        <taxon>Dikarya</taxon>
        <taxon>Ascomycota</taxon>
        <taxon>Pezizomycotina</taxon>
        <taxon>Dothideomycetes</taxon>
        <taxon>Pleosporomycetidae</taxon>
        <taxon>Aulographales</taxon>
        <taxon>Aulographaceae</taxon>
    </lineage>
</organism>
<dbReference type="Pfam" id="PF21089">
    <property type="entry name" value="PKS_DH_N"/>
    <property type="match status" value="1"/>
</dbReference>
<feature type="region of interest" description="C-terminal hotdog fold" evidence="8">
    <location>
        <begin position="1155"/>
        <end position="1313"/>
    </location>
</feature>
<dbReference type="GO" id="GO:0004315">
    <property type="term" value="F:3-oxoacyl-[acyl-carrier-protein] synthase activity"/>
    <property type="evidence" value="ECO:0007669"/>
    <property type="project" value="InterPro"/>
</dbReference>
<dbReference type="GO" id="GO:0016491">
    <property type="term" value="F:oxidoreductase activity"/>
    <property type="evidence" value="ECO:0007669"/>
    <property type="project" value="UniProtKB-KW"/>
</dbReference>
<keyword evidence="13" id="KW-1185">Reference proteome</keyword>
<dbReference type="InterPro" id="IPR016039">
    <property type="entry name" value="Thiolase-like"/>
</dbReference>
<dbReference type="Gene3D" id="3.10.129.110">
    <property type="entry name" value="Polyketide synthase dehydratase"/>
    <property type="match status" value="1"/>
</dbReference>
<dbReference type="PROSITE" id="PS50075">
    <property type="entry name" value="CARRIER"/>
    <property type="match status" value="1"/>
</dbReference>
<dbReference type="Pfam" id="PF08240">
    <property type="entry name" value="ADH_N"/>
    <property type="match status" value="1"/>
</dbReference>
<evidence type="ECO:0000256" key="3">
    <source>
        <dbReference type="ARBA" id="ARBA00022679"/>
    </source>
</evidence>
<feature type="region of interest" description="N-terminal hotdog fold" evidence="8">
    <location>
        <begin position="990"/>
        <end position="1126"/>
    </location>
</feature>
<evidence type="ECO:0000313" key="12">
    <source>
        <dbReference type="EMBL" id="KAF1981618.1"/>
    </source>
</evidence>
<proteinExistence type="predicted"/>
<dbReference type="FunFam" id="3.40.47.10:FF:000019">
    <property type="entry name" value="Polyketide synthase type I"/>
    <property type="match status" value="1"/>
</dbReference>
<dbReference type="InterPro" id="IPR011032">
    <property type="entry name" value="GroES-like_sf"/>
</dbReference>
<dbReference type="CDD" id="cd05195">
    <property type="entry name" value="enoyl_red"/>
    <property type="match status" value="1"/>
</dbReference>
<dbReference type="Proteomes" id="UP000800041">
    <property type="component" value="Unassembled WGS sequence"/>
</dbReference>
<evidence type="ECO:0000256" key="8">
    <source>
        <dbReference type="PROSITE-ProRule" id="PRU01363"/>
    </source>
</evidence>
<dbReference type="InterPro" id="IPR018201">
    <property type="entry name" value="Ketoacyl_synth_AS"/>
</dbReference>
<evidence type="ECO:0000256" key="1">
    <source>
        <dbReference type="ARBA" id="ARBA00022450"/>
    </source>
</evidence>
<dbReference type="InterPro" id="IPR029063">
    <property type="entry name" value="SAM-dependent_MTases_sf"/>
</dbReference>
<dbReference type="InterPro" id="IPR016035">
    <property type="entry name" value="Acyl_Trfase/lysoPLipase"/>
</dbReference>
<dbReference type="SMART" id="SM00829">
    <property type="entry name" value="PKS_ER"/>
    <property type="match status" value="1"/>
</dbReference>
<dbReference type="OrthoDB" id="329835at2759"/>
<evidence type="ECO:0000259" key="11">
    <source>
        <dbReference type="PROSITE" id="PS52019"/>
    </source>
</evidence>
<keyword evidence="6" id="KW-0511">Multifunctional enzyme</keyword>
<evidence type="ECO:0000313" key="13">
    <source>
        <dbReference type="Proteomes" id="UP000800041"/>
    </source>
</evidence>
<keyword evidence="3" id="KW-0808">Transferase</keyword>
<sequence length="2633" mass="288564">MSSYTNGSAANGNGAQNGHNSGKDYPIAIVGMACRFPQDAENNEKLWDMMDKGRSASTEFPADRFNIDAHWHPDPAHGGTTSCRGGHFLKKNGINFDAPFFSLTKNEVMSMDPQQRIMMENVYEALENAGIPMDQAIGSETSVYAGAFNKDYDTTLNMDATVLQKYLPTGNSVSILSNRLSWFFDFKGPSLTVDTACSSSLIAMHLACESLRHGDAEISIVTGVNIIERPETMYRMSNIGFMSPDSKCYSFDHRANGYSRGEGVGSVILKPLDAALRDGDSIRAVVRATGINQDGRTPGMTVPSKDAQIRLIQDTYRRAGLDLADCGYVEAHGTGTAAGDPIEAGAIAQAFQDARGGKHPLVIGAIKSNIGHLEGASGVAGIIKSVQVLEKGIIPPNINFEKVNPKIPVEKWHIQFPLQPTPWPEEGLRRASINSFGFGGSNAHCVLDDAYHYLQAHKLSGVHNTVSKVPTQDEVNALSAGKAISNGAANGHANGSSKAESKSKVFVLSAYDEGGIKRTAESYKEYLSELPLADEDKYLDDLAWTLAKKRTLFSWKAFCVASSKEDLVAKLPEATRTAAHSRKRDVPILGYVFTGQGAQWATMGIQLMAYPTFAASVEEATAYINSLGSPFDVLKELNDKDSNMSHPSLSQTICTVLQVALVDLMAEWKILPSRVIGHSSGEIAAAYAAGALSKESAWKVAYYRGVVSGKATSQKGAMMAVGVSQDDLAPFMAKVDAEIKGELVMACYNSPRNITVSGDEAKIDRLNQLLDDEKLFARKLKVQNAYHSGHMKTVSDEYLKLMGTLSAGKVPKGARKVTMFSTVEGKPVDAAALREGSYWVANMVSPVKFTQALFEMISPSQGKSKLRLDRGVEIPIQHIVEVGPHPALQSAVKDTMALDQALSGIHYSSMVARNKNAVDTALTAAGQLFTHGHTVDLHAVNFTSRFADGQTLTQPSMLVDLPPYSFNHKESYWGESRVSKNFRFRKAPVHDLLGEPIPEWNANSPKWKRFIRVNEVPWVKDHKVTNSIVYPGVGYLVMAIEAARQLEHKDDVVTGYRLREIAIKTALQIPEGENGIETMFSMTHSAESSIANSGTWRDFKVESYNPNTDEWTEHCRGQITVEHDTPTGPIDAGREAKEEARIFKEQLDSAAAICQTPVDMARSYAELETIGLAFGPMFRNLRDVSRGNGTGDAIGQISVPDVKTIMPKRHMADHVIHPATMDSMLHIFLAATQDSTQEARLSEPMVPIFMSDVWVSAGISKETGRAFKTHGKAGKVGHKKIEASVTVWDALDDTPVAFIKNMQATPLQSGSAEQSSRQQNWNIDWKPDMDVTADVTKTTNYLRDLMAPPPLSHPELLSIANDINLAAVIYVTDAIKTYGTTARDDILPHLKKYHAWLMYQNDKINKGEIMHQKPEWQKIMNDPKAKKELLDKVENSGPEGKLLVRMGSAMPQILANDADALQLMFGDDLLDAYYQKMSGTDRIHEAFRSFLKTYSHKYVNLKVLEIGAGTGGTTIPILETLAPVLGEEAQQRDSRLTTYTYTDISPSFFEKAKSKFKDFSHVLEFKRLDVEKDINDQGFDLGQYDLIIAANVLHATQELSVTLSNTRKLLRPGGKLLLHEANTPQNFLCGSFCFGTLPGWWLSKEEMRPWGPLLEVEKWDNVLKNNGFTGVDLELKDYVADETHAQSVMVATAKDTVTPERTNPETLIVVPTSGQADALLAPLQEALGKIGVKNTSVCAQKDLEGKDLKETIVVMLNELYEPILTEPSEPQFLIIRHLLTTALGLVWVQKNTTKNPEVALIWGLIRTIRWERDLDDHNLITLEINDPAQSTELTVEHIVKVFNYQFLTANDQKDAEYCSRGGMIETDRLIHADYVDNFIASLSTKPSAQTKLFGEDPSRALKLATDQPGILSALKFIDDPMYPQPMKDDDVEIEIKASGLNFRDIMSAMGEVRGDTLGAEGAGVVSRVGKGVTKCKIGDRVVFLSTYTGSFCTYARTQEAACVVMPDNLSFEVAAGFPVIFGTVYYCLFDIARLQKGESILIHAAAGGVGQAAIMLAQKAGATIYATVSSHEKRKIVMEQFGIPEEHIFSSRDLSFVKGVMRVTNGKGVDVILNSLAGEALRRSWDCIACFGRFIEIGKRDIYSNGRLEMYPFRKSVMFASCDLETVIALDPSVTSRLLEETMKLYKEGWIRETTPFNVFTFSEMEASFRLLQSGKHIGKVVLTADKNDKVQVVPKAQSAYQFSHDATYILSGGLGGLGRSLSHWMVSRGARNIVFLSRSGASTDTARELVSDLEAKGARVNAFACDVSKKDAVAQCFAEVNKTMPPIKGCIQGAMVLKDSALEYMTHEKYLGAIIPKVQGSWNLSECMPKDIDFFIMLSSICGILGNRGQSNYAAGNTYQDALARYRLSQGLTANSIDLGSILSVGFIAENTAQVTNLAFADGGIREDEFHGLLEYHIDHRNPTQTDLRAQVAIGLPTTMVFQNKGIPVPSFLSTPLFTQLRSVSDSAGGEGEEDSSGAIKAALQASKTAEDAAAVVMDAIVKRLSSVMSLPKEDIDSGRPIHHYGVDSLVAVEFRNWIAKGFGADVPVLDIMGNDSIAQLSEKIVKLSKVVSFGGEDEKKDAKNFEFKLAS</sequence>
<dbReference type="SUPFAM" id="SSF52151">
    <property type="entry name" value="FabD/lysophospholipase-like"/>
    <property type="match status" value="1"/>
</dbReference>
<dbReference type="Gene3D" id="1.10.1200.10">
    <property type="entry name" value="ACP-like"/>
    <property type="match status" value="1"/>
</dbReference>
<dbReference type="SMART" id="SM00825">
    <property type="entry name" value="PKS_KS"/>
    <property type="match status" value="1"/>
</dbReference>
<evidence type="ECO:0000256" key="4">
    <source>
        <dbReference type="ARBA" id="ARBA00022857"/>
    </source>
</evidence>
<dbReference type="InterPro" id="IPR049900">
    <property type="entry name" value="PKS_mFAS_DH"/>
</dbReference>
<dbReference type="CDD" id="cd00833">
    <property type="entry name" value="PKS"/>
    <property type="match status" value="1"/>
</dbReference>
<dbReference type="InterPro" id="IPR049551">
    <property type="entry name" value="PKS_DH_C"/>
</dbReference>
<dbReference type="Pfam" id="PF23297">
    <property type="entry name" value="ACP_SdgA_C"/>
    <property type="match status" value="1"/>
</dbReference>
<keyword evidence="7" id="KW-0012">Acyltransferase</keyword>
<dbReference type="Gene3D" id="3.40.47.10">
    <property type="match status" value="1"/>
</dbReference>
<keyword evidence="1" id="KW-0596">Phosphopantetheine</keyword>
<feature type="domain" description="Carrier" evidence="9">
    <location>
        <begin position="2533"/>
        <end position="2610"/>
    </location>
</feature>
<dbReference type="InterPro" id="IPR020807">
    <property type="entry name" value="PKS_DH"/>
</dbReference>
<dbReference type="FunFam" id="3.40.50.720:FF:000209">
    <property type="entry name" value="Polyketide synthase Pks12"/>
    <property type="match status" value="1"/>
</dbReference>
<dbReference type="GO" id="GO:0006633">
    <property type="term" value="P:fatty acid biosynthetic process"/>
    <property type="evidence" value="ECO:0007669"/>
    <property type="project" value="InterPro"/>
</dbReference>
<dbReference type="EMBL" id="ML977196">
    <property type="protein sequence ID" value="KAF1981618.1"/>
    <property type="molecule type" value="Genomic_DNA"/>
</dbReference>
<feature type="domain" description="Ketosynthase family 3 (KS3)" evidence="10">
    <location>
        <begin position="24"/>
        <end position="449"/>
    </location>
</feature>
<dbReference type="SUPFAM" id="SSF53901">
    <property type="entry name" value="Thiolase-like"/>
    <property type="match status" value="1"/>
</dbReference>
<dbReference type="SMART" id="SM00823">
    <property type="entry name" value="PKS_PP"/>
    <property type="match status" value="1"/>
</dbReference>
<dbReference type="InterPro" id="IPR020806">
    <property type="entry name" value="PKS_PP-bd"/>
</dbReference>
<dbReference type="Gene3D" id="3.90.180.10">
    <property type="entry name" value="Medium-chain alcohol dehydrogenases, catalytic domain"/>
    <property type="match status" value="1"/>
</dbReference>
<dbReference type="PROSITE" id="PS00606">
    <property type="entry name" value="KS3_1"/>
    <property type="match status" value="1"/>
</dbReference>
<dbReference type="InterPro" id="IPR014030">
    <property type="entry name" value="Ketoacyl_synth_N"/>
</dbReference>